<dbReference type="Proteomes" id="UP001219568">
    <property type="component" value="Unassembled WGS sequence"/>
</dbReference>
<comment type="caution">
    <text evidence="10">The sequence shown here is derived from an EMBL/GenBank/DDBJ whole genome shotgun (WGS) entry which is preliminary data.</text>
</comment>
<feature type="transmembrane region" description="Helical" evidence="8">
    <location>
        <begin position="154"/>
        <end position="177"/>
    </location>
</feature>
<feature type="transmembrane region" description="Helical" evidence="8">
    <location>
        <begin position="98"/>
        <end position="117"/>
    </location>
</feature>
<evidence type="ECO:0000256" key="3">
    <source>
        <dbReference type="ARBA" id="ARBA00022448"/>
    </source>
</evidence>
<feature type="transmembrane region" description="Helical" evidence="8">
    <location>
        <begin position="189"/>
        <end position="209"/>
    </location>
</feature>
<dbReference type="FunFam" id="1.20.1250.20:FF:000217">
    <property type="entry name" value="MFS lactose permease, putative"/>
    <property type="match status" value="1"/>
</dbReference>
<reference evidence="10" key="2">
    <citation type="submission" date="2023-01" db="EMBL/GenBank/DDBJ databases">
        <authorList>
            <person name="Petersen C."/>
        </authorList>
    </citation>
    <scope>NUCLEOTIDE SEQUENCE</scope>
    <source>
        <strain evidence="10">IBT 15450</strain>
    </source>
</reference>
<evidence type="ECO:0000256" key="6">
    <source>
        <dbReference type="ARBA" id="ARBA00023136"/>
    </source>
</evidence>
<accession>A0AAD6IG57</accession>
<organism evidence="10 11">
    <name type="scientific">Penicillium canescens</name>
    <dbReference type="NCBI Taxonomy" id="5083"/>
    <lineage>
        <taxon>Eukaryota</taxon>
        <taxon>Fungi</taxon>
        <taxon>Dikarya</taxon>
        <taxon>Ascomycota</taxon>
        <taxon>Pezizomycotina</taxon>
        <taxon>Eurotiomycetes</taxon>
        <taxon>Eurotiomycetidae</taxon>
        <taxon>Eurotiales</taxon>
        <taxon>Aspergillaceae</taxon>
        <taxon>Penicillium</taxon>
    </lineage>
</organism>
<sequence length="539" mass="59246">MTSLNSNHEESKDSQGAKTILNAVHLEEVGGTEELLHVAEQAAEIRCSPWTKSMFRLYGCLLISYFCGCLNGFDGSLMGGLNAMDSYQNAFHTGTTGSQVGFIMAVYNIGSVAAIPFTGPVNDYFGRRMGMLAGALLIILGTCIQAPAHNIQMFIGGRFILGFGVCFCSVSAPCYVSEMSHPKFRGIHTGLYNCMWWLGSIIASWTIYGCAKWDNPYAFRIPIWCQLLSSVIVATGIWFIPESPRWLIANGKIELARAVLTRYHGEGSETHPVVLLQMVEMQQTIRQDASDKKWWDYKELISTHSARRRLICVLGMACFGQLSGNSVTGYYLPVMIENAGITSEDTQLLINGLNPVICFIAAIIGAQYCDKIGRRPLLLVSIACCSVCFAVITGTSKAAIEGNPHAANGTIVFVFIFGAIFSFGWTPLQTMYIVETLTTTTRAKGTAVANLASAASSVVIGYSSGPAFADIGYYFYLFFVFWDIFEGVFIYFFFAETKDRTLEEMNEVFEAKDPVKKSLEKPNTETVLNTVRTSTTETA</sequence>
<keyword evidence="11" id="KW-1185">Reference proteome</keyword>
<keyword evidence="5 8" id="KW-1133">Transmembrane helix</keyword>
<comment type="subcellular location">
    <subcellularLocation>
        <location evidence="1">Membrane</location>
        <topology evidence="1">Multi-pass membrane protein</topology>
    </subcellularLocation>
</comment>
<dbReference type="InterPro" id="IPR036259">
    <property type="entry name" value="MFS_trans_sf"/>
</dbReference>
<dbReference type="PRINTS" id="PR00171">
    <property type="entry name" value="SUGRTRNSPORT"/>
</dbReference>
<evidence type="ECO:0000256" key="1">
    <source>
        <dbReference type="ARBA" id="ARBA00004141"/>
    </source>
</evidence>
<feature type="transmembrane region" description="Helical" evidence="8">
    <location>
        <begin position="221"/>
        <end position="240"/>
    </location>
</feature>
<dbReference type="InterPro" id="IPR005828">
    <property type="entry name" value="MFS_sugar_transport-like"/>
</dbReference>
<evidence type="ECO:0000256" key="2">
    <source>
        <dbReference type="ARBA" id="ARBA00010992"/>
    </source>
</evidence>
<feature type="domain" description="Major facilitator superfamily (MFS) profile" evidence="9">
    <location>
        <begin position="60"/>
        <end position="498"/>
    </location>
</feature>
<feature type="transmembrane region" description="Helical" evidence="8">
    <location>
        <begin position="471"/>
        <end position="494"/>
    </location>
</feature>
<dbReference type="AlphaFoldDB" id="A0AAD6IG57"/>
<proteinExistence type="inferred from homology"/>
<evidence type="ECO:0000256" key="7">
    <source>
        <dbReference type="RuleBase" id="RU003346"/>
    </source>
</evidence>
<feature type="transmembrane region" description="Helical" evidence="8">
    <location>
        <begin position="406"/>
        <end position="426"/>
    </location>
</feature>
<dbReference type="GO" id="GO:0016020">
    <property type="term" value="C:membrane"/>
    <property type="evidence" value="ECO:0007669"/>
    <property type="project" value="UniProtKB-SubCell"/>
</dbReference>
<dbReference type="PROSITE" id="PS50850">
    <property type="entry name" value="MFS"/>
    <property type="match status" value="1"/>
</dbReference>
<protein>
    <recommendedName>
        <fullName evidence="9">Major facilitator superfamily (MFS) profile domain-containing protein</fullName>
    </recommendedName>
</protein>
<dbReference type="InterPro" id="IPR020846">
    <property type="entry name" value="MFS_dom"/>
</dbReference>
<feature type="transmembrane region" description="Helical" evidence="8">
    <location>
        <begin position="447"/>
        <end position="465"/>
    </location>
</feature>
<dbReference type="NCBIfam" id="TIGR00879">
    <property type="entry name" value="SP"/>
    <property type="match status" value="1"/>
</dbReference>
<name>A0AAD6IG57_PENCN</name>
<feature type="transmembrane region" description="Helical" evidence="8">
    <location>
        <begin position="376"/>
        <end position="400"/>
    </location>
</feature>
<evidence type="ECO:0000259" key="9">
    <source>
        <dbReference type="PROSITE" id="PS50850"/>
    </source>
</evidence>
<feature type="transmembrane region" description="Helical" evidence="8">
    <location>
        <begin position="352"/>
        <end position="369"/>
    </location>
</feature>
<dbReference type="InterPro" id="IPR050360">
    <property type="entry name" value="MFS_Sugar_Transporters"/>
</dbReference>
<evidence type="ECO:0000313" key="11">
    <source>
        <dbReference type="Proteomes" id="UP001219568"/>
    </source>
</evidence>
<dbReference type="InterPro" id="IPR003663">
    <property type="entry name" value="Sugar/inositol_transpt"/>
</dbReference>
<dbReference type="GO" id="GO:0005351">
    <property type="term" value="F:carbohydrate:proton symporter activity"/>
    <property type="evidence" value="ECO:0007669"/>
    <property type="project" value="TreeGrafter"/>
</dbReference>
<keyword evidence="3 7" id="KW-0813">Transport</keyword>
<dbReference type="EMBL" id="JAQJZL010000004">
    <property type="protein sequence ID" value="KAJ6044399.1"/>
    <property type="molecule type" value="Genomic_DNA"/>
</dbReference>
<keyword evidence="4 8" id="KW-0812">Transmembrane</keyword>
<dbReference type="PANTHER" id="PTHR48022:SF70">
    <property type="entry name" value="MONOSACCHARIDE TRANSPORTER, PUTATIVE (AFU_ORTHOLOGUE AFUA_5G14540)-RELATED"/>
    <property type="match status" value="1"/>
</dbReference>
<keyword evidence="6 8" id="KW-0472">Membrane</keyword>
<feature type="transmembrane region" description="Helical" evidence="8">
    <location>
        <begin position="129"/>
        <end position="148"/>
    </location>
</feature>
<evidence type="ECO:0000256" key="5">
    <source>
        <dbReference type="ARBA" id="ARBA00022989"/>
    </source>
</evidence>
<dbReference type="Gene3D" id="1.20.1250.20">
    <property type="entry name" value="MFS general substrate transporter like domains"/>
    <property type="match status" value="1"/>
</dbReference>
<comment type="similarity">
    <text evidence="2 7">Belongs to the major facilitator superfamily. Sugar transporter (TC 2.A.1.1) family.</text>
</comment>
<evidence type="ECO:0000256" key="4">
    <source>
        <dbReference type="ARBA" id="ARBA00022692"/>
    </source>
</evidence>
<evidence type="ECO:0000313" key="10">
    <source>
        <dbReference type="EMBL" id="KAJ6044399.1"/>
    </source>
</evidence>
<evidence type="ECO:0000256" key="8">
    <source>
        <dbReference type="SAM" id="Phobius"/>
    </source>
</evidence>
<feature type="transmembrane region" description="Helical" evidence="8">
    <location>
        <begin position="55"/>
        <end position="78"/>
    </location>
</feature>
<gene>
    <name evidence="10" type="ORF">N7460_005754</name>
</gene>
<dbReference type="SUPFAM" id="SSF103473">
    <property type="entry name" value="MFS general substrate transporter"/>
    <property type="match status" value="1"/>
</dbReference>
<feature type="transmembrane region" description="Helical" evidence="8">
    <location>
        <begin position="310"/>
        <end position="332"/>
    </location>
</feature>
<dbReference type="Pfam" id="PF00083">
    <property type="entry name" value="Sugar_tr"/>
    <property type="match status" value="1"/>
</dbReference>
<reference evidence="10" key="1">
    <citation type="journal article" date="2023" name="IMA Fungus">
        <title>Comparative genomic study of the Penicillium genus elucidates a diverse pangenome and 15 lateral gene transfer events.</title>
        <authorList>
            <person name="Petersen C."/>
            <person name="Sorensen T."/>
            <person name="Nielsen M.R."/>
            <person name="Sondergaard T.E."/>
            <person name="Sorensen J.L."/>
            <person name="Fitzpatrick D.A."/>
            <person name="Frisvad J.C."/>
            <person name="Nielsen K.L."/>
        </authorList>
    </citation>
    <scope>NUCLEOTIDE SEQUENCE</scope>
    <source>
        <strain evidence="10">IBT 15450</strain>
    </source>
</reference>
<dbReference type="PANTHER" id="PTHR48022">
    <property type="entry name" value="PLASTIDIC GLUCOSE TRANSPORTER 4"/>
    <property type="match status" value="1"/>
</dbReference>